<reference evidence="1" key="2">
    <citation type="submission" date="2025-09" db="UniProtKB">
        <authorList>
            <consortium name="Ensembl"/>
        </authorList>
    </citation>
    <scope>IDENTIFICATION</scope>
</reference>
<dbReference type="PANTHER" id="PTHR31751">
    <property type="entry name" value="SI:CH211-108C17.2-RELATED-RELATED"/>
    <property type="match status" value="1"/>
</dbReference>
<dbReference type="GeneTree" id="ENSGT00940000164945"/>
<reference evidence="1" key="1">
    <citation type="submission" date="2025-08" db="UniProtKB">
        <authorList>
            <consortium name="Ensembl"/>
        </authorList>
    </citation>
    <scope>IDENTIFICATION</scope>
</reference>
<evidence type="ECO:0000313" key="1">
    <source>
        <dbReference type="Ensembl" id="ENSHCOP00000017642.1"/>
    </source>
</evidence>
<dbReference type="PANTHER" id="PTHR31751:SF42">
    <property type="entry name" value="PROTEIN CBG10204"/>
    <property type="match status" value="1"/>
</dbReference>
<dbReference type="AlphaFoldDB" id="A0A3Q2YVI8"/>
<accession>A0A3Q2YVI8</accession>
<evidence type="ECO:0000313" key="2">
    <source>
        <dbReference type="Proteomes" id="UP000264820"/>
    </source>
</evidence>
<protein>
    <submittedName>
        <fullName evidence="1">Uncharacterized protein</fullName>
    </submittedName>
</protein>
<dbReference type="OMA" id="VWHIARS"/>
<organism evidence="1 2">
    <name type="scientific">Hippocampus comes</name>
    <name type="common">Tiger tail seahorse</name>
    <dbReference type="NCBI Taxonomy" id="109280"/>
    <lineage>
        <taxon>Eukaryota</taxon>
        <taxon>Metazoa</taxon>
        <taxon>Chordata</taxon>
        <taxon>Craniata</taxon>
        <taxon>Vertebrata</taxon>
        <taxon>Euteleostomi</taxon>
        <taxon>Actinopterygii</taxon>
        <taxon>Neopterygii</taxon>
        <taxon>Teleostei</taxon>
        <taxon>Neoteleostei</taxon>
        <taxon>Acanthomorphata</taxon>
        <taxon>Syngnathiaria</taxon>
        <taxon>Syngnathiformes</taxon>
        <taxon>Syngnathoidei</taxon>
        <taxon>Syngnathidae</taxon>
        <taxon>Hippocampus</taxon>
    </lineage>
</organism>
<dbReference type="Ensembl" id="ENSHCOT00000013281.1">
    <property type="protein sequence ID" value="ENSHCOP00000017642.1"/>
    <property type="gene ID" value="ENSHCOG00000001601.1"/>
</dbReference>
<name>A0A3Q2YVI8_HIPCM</name>
<dbReference type="Proteomes" id="UP000264820">
    <property type="component" value="Unplaced"/>
</dbReference>
<sequence>IPKCNIGFETTVIGLDSRRAIVTPRPPGQLVRNQVNIFMTHIKLILSSNETGGSFNVKVVVTDTDRHRQVLKWIRENWTQFSYHIKYTGMCKKLDSLAKKKSMSILKDWVQNLKCHLYWCALFSQTPEEKKQCLACVDHLQNMHDSCLHPPITREKAWLLPGIFFFLDVTMFVNDVMKMSHLGQTSGVEAFHSVVNHFVPKMYYFSYKGMKSRIILAAMHYNENAGRPQNVTKEGIHSYCIVYPKYKSGGYSLRKILLDATYDPFYNHPTKHADGPDAESDGLGETPLCTFPSMYLLIIKSLR</sequence>
<proteinExistence type="predicted"/>
<keyword evidence="2" id="KW-1185">Reference proteome</keyword>